<evidence type="ECO:0000313" key="1">
    <source>
        <dbReference type="EMBL" id="OPA77352.1"/>
    </source>
</evidence>
<proteinExistence type="predicted"/>
<reference evidence="1 2" key="1">
    <citation type="submission" date="2016-08" db="EMBL/GenBank/DDBJ databases">
        <title>Campylobacter species from sea mammals.</title>
        <authorList>
            <person name="Gilbert M.J."/>
            <person name="Byrne B.A."/>
            <person name="Zomer A.L."/>
            <person name="Wagenaar J.A."/>
        </authorList>
    </citation>
    <scope>NUCLEOTIDE SEQUENCE [LARGE SCALE GENOMIC DNA]</scope>
    <source>
        <strain evidence="1 2">1105248</strain>
    </source>
</reference>
<dbReference type="Proteomes" id="UP000189728">
    <property type="component" value="Unassembled WGS sequence"/>
</dbReference>
<gene>
    <name evidence="1" type="ORF">BFG04_04460</name>
</gene>
<protein>
    <recommendedName>
        <fullName evidence="3">CopG family transcriptional regulator</fullName>
    </recommendedName>
</protein>
<name>A0AAX0L9R4_9BACT</name>
<evidence type="ECO:0000313" key="2">
    <source>
        <dbReference type="Proteomes" id="UP000189728"/>
    </source>
</evidence>
<dbReference type="AlphaFoldDB" id="A0AAX0L9R4"/>
<organism evidence="1 2">
    <name type="scientific">Campylobacter pinnipediorum subsp. pinnipediorum</name>
    <dbReference type="NCBI Taxonomy" id="1660067"/>
    <lineage>
        <taxon>Bacteria</taxon>
        <taxon>Pseudomonadati</taxon>
        <taxon>Campylobacterota</taxon>
        <taxon>Epsilonproteobacteria</taxon>
        <taxon>Campylobacterales</taxon>
        <taxon>Campylobacteraceae</taxon>
        <taxon>Campylobacter</taxon>
    </lineage>
</organism>
<accession>A0AAX0L9R4</accession>
<dbReference type="RefSeq" id="WP_069637505.1">
    <property type="nucleotide sequence ID" value="NZ_MCRK01000036.1"/>
</dbReference>
<evidence type="ECO:0008006" key="3">
    <source>
        <dbReference type="Google" id="ProtNLM"/>
    </source>
</evidence>
<dbReference type="EMBL" id="MCRK01000036">
    <property type="protein sequence ID" value="OPA77352.1"/>
    <property type="molecule type" value="Genomic_DNA"/>
</dbReference>
<comment type="caution">
    <text evidence="1">The sequence shown here is derived from an EMBL/GenBank/DDBJ whole genome shotgun (WGS) entry which is preliminary data.</text>
</comment>
<sequence length="71" mass="8126">MTTQKYDNSRSFKLSNQNIANIVEIQNKKGFKSDSEVIRFCLDFVKALIDKDLETQTIAKILEDVNSGSKR</sequence>